<dbReference type="PANTHER" id="PTHR13408">
    <property type="entry name" value="DNA-DIRECTED RNA POLYMERASE III"/>
    <property type="match status" value="1"/>
</dbReference>
<reference evidence="6 7" key="1">
    <citation type="submission" date="2023-08" db="EMBL/GenBank/DDBJ databases">
        <title>Black Yeasts Isolated from many extreme environments.</title>
        <authorList>
            <person name="Coleine C."/>
            <person name="Stajich J.E."/>
            <person name="Selbmann L."/>
        </authorList>
    </citation>
    <scope>NUCLEOTIDE SEQUENCE [LARGE SCALE GENOMIC DNA]</scope>
    <source>
        <strain evidence="6 7">CCFEE 5910</strain>
    </source>
</reference>
<evidence type="ECO:0000256" key="1">
    <source>
        <dbReference type="ARBA" id="ARBA00004123"/>
    </source>
</evidence>
<keyword evidence="4" id="KW-0539">Nucleus</keyword>
<keyword evidence="2" id="KW-0240">DNA-directed RNA polymerase</keyword>
<feature type="compositionally biased region" description="Basic residues" evidence="5">
    <location>
        <begin position="201"/>
        <end position="210"/>
    </location>
</feature>
<dbReference type="Proteomes" id="UP001309876">
    <property type="component" value="Unassembled WGS sequence"/>
</dbReference>
<gene>
    <name evidence="6" type="ORF">LTR05_004761</name>
</gene>
<organism evidence="6 7">
    <name type="scientific">Lithohypha guttulata</name>
    <dbReference type="NCBI Taxonomy" id="1690604"/>
    <lineage>
        <taxon>Eukaryota</taxon>
        <taxon>Fungi</taxon>
        <taxon>Dikarya</taxon>
        <taxon>Ascomycota</taxon>
        <taxon>Pezizomycotina</taxon>
        <taxon>Eurotiomycetes</taxon>
        <taxon>Chaetothyriomycetidae</taxon>
        <taxon>Chaetothyriales</taxon>
        <taxon>Trichomeriaceae</taxon>
        <taxon>Lithohypha</taxon>
    </lineage>
</organism>
<proteinExistence type="predicted"/>
<evidence type="ECO:0000313" key="7">
    <source>
        <dbReference type="Proteomes" id="UP001309876"/>
    </source>
</evidence>
<protein>
    <submittedName>
        <fullName evidence="6">Uncharacterized protein</fullName>
    </submittedName>
</protein>
<evidence type="ECO:0000256" key="2">
    <source>
        <dbReference type="ARBA" id="ARBA00022478"/>
    </source>
</evidence>
<name>A0AAN7SZA6_9EURO</name>
<evidence type="ECO:0000256" key="3">
    <source>
        <dbReference type="ARBA" id="ARBA00023163"/>
    </source>
</evidence>
<feature type="compositionally biased region" description="Gly residues" evidence="5">
    <location>
        <begin position="145"/>
        <end position="154"/>
    </location>
</feature>
<feature type="region of interest" description="Disordered" evidence="5">
    <location>
        <begin position="1"/>
        <end position="109"/>
    </location>
</feature>
<feature type="region of interest" description="Disordered" evidence="5">
    <location>
        <begin position="127"/>
        <end position="240"/>
    </location>
</feature>
<dbReference type="AlphaFoldDB" id="A0AAN7SZA6"/>
<sequence length="506" mass="55298">MSGEAPTSDGTTRQTATPKPRGTAKPRAGYQRKTKTEREEYARKEAERAKEREAQEATPVAKPSAGRGRGGARGGRAGAVVNKSERTTSSVVSGVFGAGSGARPERSRAHVDLGVSEALEGGEAINAKHGSASQPGVVHDVVEGSGTGRSGASGTGRVRASKASHPEDEITRVEDDVEDQPRRDIERIWISSEEDEDVVLKRKGKQRRLSSKTSRPFTGLRPVRAARALPEEQEDTKTNIGVEKDMTDGDQIVDIESDEVQTEDVPETVKRNPPPSPELSKKIPRKTDHKTREPRNLAETLEEKAERLRLQDDMQGLRDAFLHKSDTDDTVDSKEEEAVFGCTDHDRMFLFQLPPLVPQLYDPETRDLQKGNHMDVNIVQVKAEDAGTAQAADAAQKNDEAMKATPKPPATIYTADSTAEERFPQGLVGTLRIHKSGKVSLDWGGTNMEVRYGTEVDFLQDVVCIEDNAGSNEEGEALIEGRGNAYAMGQINQKMILVPDWGRLYT</sequence>
<dbReference type="GO" id="GO:0003677">
    <property type="term" value="F:DNA binding"/>
    <property type="evidence" value="ECO:0007669"/>
    <property type="project" value="InterPro"/>
</dbReference>
<feature type="compositionally biased region" description="Gly residues" evidence="5">
    <location>
        <begin position="67"/>
        <end position="77"/>
    </location>
</feature>
<dbReference type="GO" id="GO:0042797">
    <property type="term" value="P:tRNA transcription by RNA polymerase III"/>
    <property type="evidence" value="ECO:0007669"/>
    <property type="project" value="TreeGrafter"/>
</dbReference>
<feature type="compositionally biased region" description="Basic and acidic residues" evidence="5">
    <location>
        <begin position="164"/>
        <end position="187"/>
    </location>
</feature>
<feature type="compositionally biased region" description="Acidic residues" evidence="5">
    <location>
        <begin position="257"/>
        <end position="266"/>
    </location>
</feature>
<keyword evidence="3" id="KW-0804">Transcription</keyword>
<feature type="region of interest" description="Disordered" evidence="5">
    <location>
        <begin position="257"/>
        <end position="295"/>
    </location>
</feature>
<evidence type="ECO:0000313" key="6">
    <source>
        <dbReference type="EMBL" id="KAK5085476.1"/>
    </source>
</evidence>
<feature type="compositionally biased region" description="Basic and acidic residues" evidence="5">
    <location>
        <begin position="34"/>
        <end position="55"/>
    </location>
</feature>
<comment type="subcellular location">
    <subcellularLocation>
        <location evidence="1">Nucleus</location>
    </subcellularLocation>
</comment>
<evidence type="ECO:0000256" key="5">
    <source>
        <dbReference type="SAM" id="MobiDB-lite"/>
    </source>
</evidence>
<evidence type="ECO:0000256" key="4">
    <source>
        <dbReference type="ARBA" id="ARBA00023242"/>
    </source>
</evidence>
<feature type="compositionally biased region" description="Polar residues" evidence="5">
    <location>
        <begin position="8"/>
        <end position="17"/>
    </location>
</feature>
<dbReference type="EMBL" id="JAVRRJ010000004">
    <property type="protein sequence ID" value="KAK5085476.1"/>
    <property type="molecule type" value="Genomic_DNA"/>
</dbReference>
<dbReference type="PANTHER" id="PTHR13408:SF0">
    <property type="entry name" value="DNA-DIRECTED RNA POLYMERASE III SUBUNIT RPC4"/>
    <property type="match status" value="1"/>
</dbReference>
<dbReference type="InterPro" id="IPR007811">
    <property type="entry name" value="RPC4"/>
</dbReference>
<dbReference type="GO" id="GO:0005666">
    <property type="term" value="C:RNA polymerase III complex"/>
    <property type="evidence" value="ECO:0007669"/>
    <property type="project" value="InterPro"/>
</dbReference>
<dbReference type="Pfam" id="PF05132">
    <property type="entry name" value="RNA_pol_Rpc4"/>
    <property type="match status" value="1"/>
</dbReference>
<comment type="caution">
    <text evidence="6">The sequence shown here is derived from an EMBL/GenBank/DDBJ whole genome shotgun (WGS) entry which is preliminary data.</text>
</comment>
<accession>A0AAN7SZA6</accession>
<keyword evidence="7" id="KW-1185">Reference proteome</keyword>